<gene>
    <name evidence="1" type="ORF">LCGC14_3084500</name>
</gene>
<sequence>ALLWVWVIIAWQNERKSRKAIEDETAIPASEIENLKHWEFWIKSSMALPFKIRVPSFLLNNAHSMPYTLWKQIRKIQLSKYYFKKIINFEPNRLTKHIDLSGLSPKY</sequence>
<reference evidence="1" key="1">
    <citation type="journal article" date="2015" name="Nature">
        <title>Complex archaea that bridge the gap between prokaryotes and eukaryotes.</title>
        <authorList>
            <person name="Spang A."/>
            <person name="Saw J.H."/>
            <person name="Jorgensen S.L."/>
            <person name="Zaremba-Niedzwiedzka K."/>
            <person name="Martijn J."/>
            <person name="Lind A.E."/>
            <person name="van Eijk R."/>
            <person name="Schleper C."/>
            <person name="Guy L."/>
            <person name="Ettema T.J."/>
        </authorList>
    </citation>
    <scope>NUCLEOTIDE SEQUENCE</scope>
</reference>
<dbReference type="AlphaFoldDB" id="A0A0F8V7D1"/>
<feature type="non-terminal residue" evidence="1">
    <location>
        <position position="1"/>
    </location>
</feature>
<organism evidence="1">
    <name type="scientific">marine sediment metagenome</name>
    <dbReference type="NCBI Taxonomy" id="412755"/>
    <lineage>
        <taxon>unclassified sequences</taxon>
        <taxon>metagenomes</taxon>
        <taxon>ecological metagenomes</taxon>
    </lineage>
</organism>
<proteinExistence type="predicted"/>
<accession>A0A0F8V7D1</accession>
<dbReference type="EMBL" id="LAZR01070481">
    <property type="protein sequence ID" value="KKK40362.1"/>
    <property type="molecule type" value="Genomic_DNA"/>
</dbReference>
<evidence type="ECO:0000313" key="1">
    <source>
        <dbReference type="EMBL" id="KKK40362.1"/>
    </source>
</evidence>
<protein>
    <submittedName>
        <fullName evidence="1">Uncharacterized protein</fullName>
    </submittedName>
</protein>
<comment type="caution">
    <text evidence="1">The sequence shown here is derived from an EMBL/GenBank/DDBJ whole genome shotgun (WGS) entry which is preliminary data.</text>
</comment>
<name>A0A0F8V7D1_9ZZZZ</name>